<organism evidence="1 2">
    <name type="scientific">Sporanaerobium hydrogeniformans</name>
    <dbReference type="NCBI Taxonomy" id="3072179"/>
    <lineage>
        <taxon>Bacteria</taxon>
        <taxon>Bacillati</taxon>
        <taxon>Bacillota</taxon>
        <taxon>Clostridia</taxon>
        <taxon>Lachnospirales</taxon>
        <taxon>Lachnospiraceae</taxon>
        <taxon>Sporanaerobium</taxon>
    </lineage>
</organism>
<gene>
    <name evidence="1" type="ORF">CS063_00865</name>
</gene>
<protein>
    <submittedName>
        <fullName evidence="1">Uncharacterized protein</fullName>
    </submittedName>
</protein>
<reference evidence="1" key="1">
    <citation type="submission" date="2017-10" db="EMBL/GenBank/DDBJ databases">
        <title>Genome sequence of cellulolytic Lachnospiraceae bacterium XHS1971 isolated from hotspring sediment.</title>
        <authorList>
            <person name="Vasudevan G."/>
            <person name="Joshi A.J."/>
            <person name="Hivarkar S."/>
            <person name="Lanjekar V.B."/>
            <person name="Dhakephalkar P.K."/>
            <person name="Dagar S."/>
        </authorList>
    </citation>
    <scope>NUCLEOTIDE SEQUENCE</scope>
    <source>
        <strain evidence="1">XHS1971</strain>
    </source>
</reference>
<name>A0AC61DJJ3_9FIRM</name>
<evidence type="ECO:0000313" key="2">
    <source>
        <dbReference type="Proteomes" id="UP000224460"/>
    </source>
</evidence>
<dbReference type="EMBL" id="PEDL01000001">
    <property type="protein sequence ID" value="PHV72062.1"/>
    <property type="molecule type" value="Genomic_DNA"/>
</dbReference>
<comment type="caution">
    <text evidence="1">The sequence shown here is derived from an EMBL/GenBank/DDBJ whole genome shotgun (WGS) entry which is preliminary data.</text>
</comment>
<keyword evidence="2" id="KW-1185">Reference proteome</keyword>
<accession>A0AC61DJJ3</accession>
<dbReference type="Proteomes" id="UP000224460">
    <property type="component" value="Unassembled WGS sequence"/>
</dbReference>
<proteinExistence type="predicted"/>
<evidence type="ECO:0000313" key="1">
    <source>
        <dbReference type="EMBL" id="PHV72062.1"/>
    </source>
</evidence>
<sequence length="213" mass="25388">MSENKLTKENDKDFRDLGAEAIWKEVYGQPLTTKKNLLEYMEILRQFSKQALDENQLQESYIFIEEHIQKMSKQVKANTLVFLKKELEAKLGKFKKEKKKTEDYFLEFFSQTYPQNKRTREYTFVLADKNRISDTQVLETLKRVNTFCLKGKLTKEQKEDIFPMIERMVDTQSLGFINQLKSMEGLRKAFGFRIVEDHEMFHIKKTNKKRATS</sequence>